<evidence type="ECO:0000259" key="5">
    <source>
        <dbReference type="Pfam" id="PF13505"/>
    </source>
</evidence>
<dbReference type="Pfam" id="PF13505">
    <property type="entry name" value="OMP_b-brl"/>
    <property type="match status" value="1"/>
</dbReference>
<dbReference type="AlphaFoldDB" id="A0A2R4CD18"/>
<feature type="chain" id="PRO_5015310707" description="Outer membrane protein beta-barrel domain-containing protein" evidence="4">
    <location>
        <begin position="25"/>
        <end position="186"/>
    </location>
</feature>
<comment type="subcellular location">
    <subcellularLocation>
        <location evidence="1">Cell outer membrane</location>
    </subcellularLocation>
</comment>
<evidence type="ECO:0000313" key="6">
    <source>
        <dbReference type="EMBL" id="AVR97537.1"/>
    </source>
</evidence>
<keyword evidence="7" id="KW-1185">Reference proteome</keyword>
<dbReference type="KEGG" id="masz:C9I28_19230"/>
<dbReference type="EMBL" id="CP028324">
    <property type="protein sequence ID" value="AVR97537.1"/>
    <property type="molecule type" value="Genomic_DNA"/>
</dbReference>
<dbReference type="GO" id="GO:0009279">
    <property type="term" value="C:cell outer membrane"/>
    <property type="evidence" value="ECO:0007669"/>
    <property type="project" value="UniProtKB-SubCell"/>
</dbReference>
<dbReference type="Proteomes" id="UP000240505">
    <property type="component" value="Chromosome"/>
</dbReference>
<dbReference type="InterPro" id="IPR027385">
    <property type="entry name" value="Beta-barrel_OMP"/>
</dbReference>
<accession>A0A2R4CD18</accession>
<dbReference type="InterPro" id="IPR011250">
    <property type="entry name" value="OMP/PagP_B-barrel"/>
</dbReference>
<evidence type="ECO:0000256" key="2">
    <source>
        <dbReference type="ARBA" id="ARBA00022729"/>
    </source>
</evidence>
<dbReference type="OrthoDB" id="8754550at2"/>
<feature type="region of interest" description="Disordered" evidence="3">
    <location>
        <begin position="31"/>
        <end position="50"/>
    </location>
</feature>
<evidence type="ECO:0000313" key="7">
    <source>
        <dbReference type="Proteomes" id="UP000240505"/>
    </source>
</evidence>
<sequence>MHRYTKGALALVLTLSTSAGLAQAYGGIATGSRGSQHWQDPVSGVTVGPSERKSPVIVHAGWRIDENWAVEAGYARLMDADFAHGGRASSAESGASYVATRWRRPVSESVAWYAKAGVARNTLEVTETGSATEKAHKLRPMLALGVEYAFTPHVAATAEVASYGKVATRRSHMSHNLLQLGLRFDY</sequence>
<organism evidence="6 7">
    <name type="scientific">Pseudoduganella armeniaca</name>
    <dbReference type="NCBI Taxonomy" id="2072590"/>
    <lineage>
        <taxon>Bacteria</taxon>
        <taxon>Pseudomonadati</taxon>
        <taxon>Pseudomonadota</taxon>
        <taxon>Betaproteobacteria</taxon>
        <taxon>Burkholderiales</taxon>
        <taxon>Oxalobacteraceae</taxon>
        <taxon>Telluria group</taxon>
        <taxon>Pseudoduganella</taxon>
    </lineage>
</organism>
<gene>
    <name evidence="6" type="ORF">C9I28_19230</name>
</gene>
<proteinExistence type="predicted"/>
<dbReference type="SUPFAM" id="SSF56925">
    <property type="entry name" value="OMPA-like"/>
    <property type="match status" value="1"/>
</dbReference>
<feature type="signal peptide" evidence="4">
    <location>
        <begin position="1"/>
        <end position="24"/>
    </location>
</feature>
<protein>
    <recommendedName>
        <fullName evidence="5">Outer membrane protein beta-barrel domain-containing protein</fullName>
    </recommendedName>
</protein>
<dbReference type="RefSeq" id="WP_107142882.1">
    <property type="nucleotide sequence ID" value="NZ_CP028324.1"/>
</dbReference>
<evidence type="ECO:0000256" key="3">
    <source>
        <dbReference type="SAM" id="MobiDB-lite"/>
    </source>
</evidence>
<name>A0A2R4CD18_9BURK</name>
<feature type="domain" description="Outer membrane protein beta-barrel" evidence="5">
    <location>
        <begin position="9"/>
        <end position="163"/>
    </location>
</feature>
<evidence type="ECO:0000256" key="4">
    <source>
        <dbReference type="SAM" id="SignalP"/>
    </source>
</evidence>
<reference evidence="6 7" key="1">
    <citation type="submission" date="2018-03" db="EMBL/GenBank/DDBJ databases">
        <title>Massilia armeniaca sp. nov., isolated from desert soil.</title>
        <authorList>
            <person name="Huang H."/>
            <person name="Ren M."/>
        </authorList>
    </citation>
    <scope>NUCLEOTIDE SEQUENCE [LARGE SCALE GENOMIC DNA]</scope>
    <source>
        <strain evidence="6 7">ZMN-3</strain>
    </source>
</reference>
<keyword evidence="2 4" id="KW-0732">Signal</keyword>
<evidence type="ECO:0000256" key="1">
    <source>
        <dbReference type="ARBA" id="ARBA00004442"/>
    </source>
</evidence>
<dbReference type="Gene3D" id="2.40.160.20">
    <property type="match status" value="1"/>
</dbReference>